<keyword evidence="2" id="KW-1133">Transmembrane helix</keyword>
<dbReference type="Proteomes" id="UP000092484">
    <property type="component" value="Unassembled WGS sequence"/>
</dbReference>
<name>A0A1A7BJD7_9SPHN</name>
<feature type="region of interest" description="Disordered" evidence="1">
    <location>
        <begin position="1"/>
        <end position="55"/>
    </location>
</feature>
<evidence type="ECO:0000313" key="3">
    <source>
        <dbReference type="EMBL" id="OBV12673.1"/>
    </source>
</evidence>
<feature type="compositionally biased region" description="Low complexity" evidence="1">
    <location>
        <begin position="16"/>
        <end position="28"/>
    </location>
</feature>
<evidence type="ECO:0000256" key="2">
    <source>
        <dbReference type="SAM" id="Phobius"/>
    </source>
</evidence>
<dbReference type="STRING" id="1300349.I603_0804"/>
<gene>
    <name evidence="3" type="ORF">I603_0804</name>
</gene>
<evidence type="ECO:0008006" key="5">
    <source>
        <dbReference type="Google" id="ProtNLM"/>
    </source>
</evidence>
<sequence length="211" mass="21562">MADTTPAKTTTKKTPAKSAKGATTKSSGPTKAASRKTGATVRGEDAPPAAPASNTAVAKSRFNAALEEAKAGAAALRAEAETRVGTYGEQAKAKGGDLVTEAKTYGDKAMGRAGELAVEGKKATSDAIASLGKVVGETAPQIDERFGEQYGDYARKASRSLQETSARLDSKSVEELGEDAREMVRKSPGLAVGIAAVAGFFLARLLGGKRG</sequence>
<reference evidence="3 4" key="1">
    <citation type="submission" date="2016-06" db="EMBL/GenBank/DDBJ databases">
        <title>Genome sequence of Porphyrobacter dokdonensis DSW-74.</title>
        <authorList>
            <person name="Kim J.F."/>
            <person name="Song J.Y."/>
        </authorList>
    </citation>
    <scope>NUCLEOTIDE SEQUENCE [LARGE SCALE GENOMIC DNA]</scope>
    <source>
        <strain evidence="3 4">DSW-74</strain>
    </source>
</reference>
<dbReference type="AlphaFoldDB" id="A0A1A7BJD7"/>
<accession>A0A1A7BJD7</accession>
<dbReference type="EMBL" id="LZYB01000001">
    <property type="protein sequence ID" value="OBV12673.1"/>
    <property type="molecule type" value="Genomic_DNA"/>
</dbReference>
<comment type="caution">
    <text evidence="3">The sequence shown here is derived from an EMBL/GenBank/DDBJ whole genome shotgun (WGS) entry which is preliminary data.</text>
</comment>
<keyword evidence="2" id="KW-0472">Membrane</keyword>
<feature type="transmembrane region" description="Helical" evidence="2">
    <location>
        <begin position="189"/>
        <end position="207"/>
    </location>
</feature>
<organism evidence="3 4">
    <name type="scientific">Erythrobacter dokdonensis DSW-74</name>
    <dbReference type="NCBI Taxonomy" id="1300349"/>
    <lineage>
        <taxon>Bacteria</taxon>
        <taxon>Pseudomonadati</taxon>
        <taxon>Pseudomonadota</taxon>
        <taxon>Alphaproteobacteria</taxon>
        <taxon>Sphingomonadales</taxon>
        <taxon>Erythrobacteraceae</taxon>
        <taxon>Erythrobacter/Porphyrobacter group</taxon>
        <taxon>Erythrobacter</taxon>
    </lineage>
</organism>
<evidence type="ECO:0000256" key="1">
    <source>
        <dbReference type="SAM" id="MobiDB-lite"/>
    </source>
</evidence>
<keyword evidence="4" id="KW-1185">Reference proteome</keyword>
<dbReference type="PATRIC" id="fig|1300349.4.peg.798"/>
<dbReference type="Gene3D" id="1.20.120.20">
    <property type="entry name" value="Apolipoprotein"/>
    <property type="match status" value="1"/>
</dbReference>
<proteinExistence type="predicted"/>
<protein>
    <recommendedName>
        <fullName evidence="5">DUF883 domain-containing protein</fullName>
    </recommendedName>
</protein>
<keyword evidence="2" id="KW-0812">Transmembrane</keyword>
<evidence type="ECO:0000313" key="4">
    <source>
        <dbReference type="Proteomes" id="UP000092484"/>
    </source>
</evidence>
<dbReference type="RefSeq" id="WP_084439814.1">
    <property type="nucleotide sequence ID" value="NZ_LZYB01000001.1"/>
</dbReference>